<dbReference type="PROSITE" id="PS50928">
    <property type="entry name" value="ABC_TM1"/>
    <property type="match status" value="1"/>
</dbReference>
<dbReference type="GO" id="GO:0031460">
    <property type="term" value="P:glycine betaine transport"/>
    <property type="evidence" value="ECO:0007669"/>
    <property type="project" value="TreeGrafter"/>
</dbReference>
<gene>
    <name evidence="8" type="ORF">CEJ45_05200</name>
</gene>
<dbReference type="InterPro" id="IPR035906">
    <property type="entry name" value="MetI-like_sf"/>
</dbReference>
<evidence type="ECO:0000256" key="2">
    <source>
        <dbReference type="ARBA" id="ARBA00022448"/>
    </source>
</evidence>
<dbReference type="PANTHER" id="PTHR30177:SF4">
    <property type="entry name" value="OSMOPROTECTANT IMPORT PERMEASE PROTEIN OSMW"/>
    <property type="match status" value="1"/>
</dbReference>
<comment type="similarity">
    <text evidence="6">Belongs to the binding-protein-dependent transport system permease family.</text>
</comment>
<evidence type="ECO:0000256" key="3">
    <source>
        <dbReference type="ARBA" id="ARBA00022692"/>
    </source>
</evidence>
<dbReference type="AlphaFoldDB" id="A0A225SYB8"/>
<dbReference type="CDD" id="cd06261">
    <property type="entry name" value="TM_PBP2"/>
    <property type="match status" value="1"/>
</dbReference>
<keyword evidence="2 6" id="KW-0813">Transport</keyword>
<feature type="transmembrane region" description="Helical" evidence="6">
    <location>
        <begin position="177"/>
        <end position="198"/>
    </location>
</feature>
<dbReference type="InterPro" id="IPR000515">
    <property type="entry name" value="MetI-like"/>
</dbReference>
<dbReference type="EMBL" id="NJGV01000004">
    <property type="protein sequence ID" value="OWY35803.1"/>
    <property type="molecule type" value="Genomic_DNA"/>
</dbReference>
<organism evidence="8 9">
    <name type="scientific">Herbaspirillum aquaticum</name>
    <dbReference type="NCBI Taxonomy" id="568783"/>
    <lineage>
        <taxon>Bacteria</taxon>
        <taxon>Pseudomonadati</taxon>
        <taxon>Pseudomonadota</taxon>
        <taxon>Betaproteobacteria</taxon>
        <taxon>Burkholderiales</taxon>
        <taxon>Oxalobacteraceae</taxon>
        <taxon>Herbaspirillum</taxon>
    </lineage>
</organism>
<feature type="transmembrane region" description="Helical" evidence="6">
    <location>
        <begin position="78"/>
        <end position="103"/>
    </location>
</feature>
<evidence type="ECO:0000313" key="9">
    <source>
        <dbReference type="Proteomes" id="UP000214747"/>
    </source>
</evidence>
<evidence type="ECO:0000256" key="1">
    <source>
        <dbReference type="ARBA" id="ARBA00004651"/>
    </source>
</evidence>
<dbReference type="SUPFAM" id="SSF161098">
    <property type="entry name" value="MetI-like"/>
    <property type="match status" value="1"/>
</dbReference>
<dbReference type="RefSeq" id="WP_088754140.1">
    <property type="nucleotide sequence ID" value="NZ_NJGV01000004.1"/>
</dbReference>
<evidence type="ECO:0000256" key="6">
    <source>
        <dbReference type="RuleBase" id="RU363032"/>
    </source>
</evidence>
<evidence type="ECO:0000256" key="4">
    <source>
        <dbReference type="ARBA" id="ARBA00022989"/>
    </source>
</evidence>
<feature type="transmembrane region" description="Helical" evidence="6">
    <location>
        <begin position="204"/>
        <end position="231"/>
    </location>
</feature>
<dbReference type="Gene3D" id="1.10.3720.10">
    <property type="entry name" value="MetI-like"/>
    <property type="match status" value="1"/>
</dbReference>
<dbReference type="GO" id="GO:0005886">
    <property type="term" value="C:plasma membrane"/>
    <property type="evidence" value="ECO:0007669"/>
    <property type="project" value="UniProtKB-SubCell"/>
</dbReference>
<name>A0A225SYB8_9BURK</name>
<keyword evidence="3 6" id="KW-0812">Transmembrane</keyword>
<protein>
    <submittedName>
        <fullName evidence="8">Glycine/betaine ABC transporter permease</fullName>
    </submittedName>
</protein>
<dbReference type="Pfam" id="PF00528">
    <property type="entry name" value="BPD_transp_1"/>
    <property type="match status" value="1"/>
</dbReference>
<evidence type="ECO:0000259" key="7">
    <source>
        <dbReference type="PROSITE" id="PS50928"/>
    </source>
</evidence>
<keyword evidence="9" id="KW-1185">Reference proteome</keyword>
<keyword evidence="4 6" id="KW-1133">Transmembrane helix</keyword>
<dbReference type="FunFam" id="1.10.3720.10:FF:000001">
    <property type="entry name" value="Glycine betaine ABC transporter, permease"/>
    <property type="match status" value="1"/>
</dbReference>
<evidence type="ECO:0000313" key="8">
    <source>
        <dbReference type="EMBL" id="OWY35803.1"/>
    </source>
</evidence>
<dbReference type="InterPro" id="IPR051204">
    <property type="entry name" value="ABC_transp_perm/SBD"/>
</dbReference>
<dbReference type="PANTHER" id="PTHR30177">
    <property type="entry name" value="GLYCINE BETAINE/L-PROLINE TRANSPORT SYSTEM PERMEASE PROTEIN PROW"/>
    <property type="match status" value="1"/>
</dbReference>
<accession>A0A225SYB8</accession>
<sequence>MTRVRHVFAGALGFALVIAGLVWWIGPDVIQKYRGDLVYYTGKHLELVFSSMALALLTGIPAGIALSRPGAQRSAEKFIQIFNIGNTIPSIAVLALALAAFGIGNGPTILALWLASLLPIVRNTYEGLKNVPAAMKEAARGIGMKPHQILLRVELPNALPIIVGGVRTSLAINVGTAPLSMLIGGESLGGLIFPGIYLNNHGQLLLGAAATALLALVLDALVTSLSGFYLARRGLRT</sequence>
<feature type="transmembrane region" description="Helical" evidence="6">
    <location>
        <begin position="7"/>
        <end position="25"/>
    </location>
</feature>
<proteinExistence type="inferred from homology"/>
<feature type="transmembrane region" description="Helical" evidence="6">
    <location>
        <begin position="109"/>
        <end position="125"/>
    </location>
</feature>
<feature type="domain" description="ABC transmembrane type-1" evidence="7">
    <location>
        <begin position="41"/>
        <end position="222"/>
    </location>
</feature>
<comment type="caution">
    <text evidence="8">The sequence shown here is derived from an EMBL/GenBank/DDBJ whole genome shotgun (WGS) entry which is preliminary data.</text>
</comment>
<reference evidence="8 9" key="1">
    <citation type="journal article" date="2010" name="Int. J. Syst. Evol. Microbiol.">
        <title>Reclassification of Herbaspirillum putei as a later heterotypic synonym of Herbaspirillum huttiense, with the description of H. huttiense subsp. huttiense subsp. nov. and H. huttiense subsp. putei subsp. nov., comb. nov., and description of Herbaspirillum aquaticum sp. nov.</title>
        <authorList>
            <person name="Dobritsa A.P."/>
            <person name="Reddy M.C."/>
            <person name="Samadpour M."/>
        </authorList>
    </citation>
    <scope>NUCLEOTIDE SEQUENCE [LARGE SCALE GENOMIC DNA]</scope>
    <source>
        <strain evidence="8 9">IEH 4430</strain>
    </source>
</reference>
<comment type="subcellular location">
    <subcellularLocation>
        <location evidence="1 6">Cell membrane</location>
        <topology evidence="1 6">Multi-pass membrane protein</topology>
    </subcellularLocation>
</comment>
<evidence type="ECO:0000256" key="5">
    <source>
        <dbReference type="ARBA" id="ARBA00023136"/>
    </source>
</evidence>
<dbReference type="Proteomes" id="UP000214747">
    <property type="component" value="Unassembled WGS sequence"/>
</dbReference>
<feature type="transmembrane region" description="Helical" evidence="6">
    <location>
        <begin position="45"/>
        <end position="66"/>
    </location>
</feature>
<keyword evidence="5 6" id="KW-0472">Membrane</keyword>
<dbReference type="GO" id="GO:0055085">
    <property type="term" value="P:transmembrane transport"/>
    <property type="evidence" value="ECO:0007669"/>
    <property type="project" value="InterPro"/>
</dbReference>